<evidence type="ECO:0000313" key="2">
    <source>
        <dbReference type="EMBL" id="JAE31929.1"/>
    </source>
</evidence>
<sequence>MLIIPMNLLPFYFSMKWLSSNYTCVTWNCVRTFFIVALLIIVGLIVLAV</sequence>
<reference evidence="2" key="2">
    <citation type="journal article" date="2015" name="Data Brief">
        <title>Shoot transcriptome of the giant reed, Arundo donax.</title>
        <authorList>
            <person name="Barrero R.A."/>
            <person name="Guerrero F.D."/>
            <person name="Moolhuijzen P."/>
            <person name="Goolsby J.A."/>
            <person name="Tidwell J."/>
            <person name="Bellgard S.E."/>
            <person name="Bellgard M.I."/>
        </authorList>
    </citation>
    <scope>NUCLEOTIDE SEQUENCE</scope>
    <source>
        <tissue evidence="2">Shoot tissue taken approximately 20 cm above the soil surface</tissue>
    </source>
</reference>
<keyword evidence="1" id="KW-1133">Transmembrane helix</keyword>
<keyword evidence="1" id="KW-0472">Membrane</keyword>
<dbReference type="EMBL" id="GBRH01165967">
    <property type="protein sequence ID" value="JAE31929.1"/>
    <property type="molecule type" value="Transcribed_RNA"/>
</dbReference>
<feature type="transmembrane region" description="Helical" evidence="1">
    <location>
        <begin position="25"/>
        <end position="48"/>
    </location>
</feature>
<keyword evidence="1" id="KW-0812">Transmembrane</keyword>
<evidence type="ECO:0000256" key="1">
    <source>
        <dbReference type="SAM" id="Phobius"/>
    </source>
</evidence>
<proteinExistence type="predicted"/>
<protein>
    <submittedName>
        <fullName evidence="2">Uncharacterized protein</fullName>
    </submittedName>
</protein>
<organism evidence="2">
    <name type="scientific">Arundo donax</name>
    <name type="common">Giant reed</name>
    <name type="synonym">Donax arundinaceus</name>
    <dbReference type="NCBI Taxonomy" id="35708"/>
    <lineage>
        <taxon>Eukaryota</taxon>
        <taxon>Viridiplantae</taxon>
        <taxon>Streptophyta</taxon>
        <taxon>Embryophyta</taxon>
        <taxon>Tracheophyta</taxon>
        <taxon>Spermatophyta</taxon>
        <taxon>Magnoliopsida</taxon>
        <taxon>Liliopsida</taxon>
        <taxon>Poales</taxon>
        <taxon>Poaceae</taxon>
        <taxon>PACMAD clade</taxon>
        <taxon>Arundinoideae</taxon>
        <taxon>Arundineae</taxon>
        <taxon>Arundo</taxon>
    </lineage>
</organism>
<reference evidence="2" key="1">
    <citation type="submission" date="2014-09" db="EMBL/GenBank/DDBJ databases">
        <authorList>
            <person name="Magalhaes I.L.F."/>
            <person name="Oliveira U."/>
            <person name="Santos F.R."/>
            <person name="Vidigal T.H.D.A."/>
            <person name="Brescovit A.D."/>
            <person name="Santos A.J."/>
        </authorList>
    </citation>
    <scope>NUCLEOTIDE SEQUENCE</scope>
    <source>
        <tissue evidence="2">Shoot tissue taken approximately 20 cm above the soil surface</tissue>
    </source>
</reference>
<name>A0A0A9H801_ARUDO</name>
<accession>A0A0A9H801</accession>
<dbReference type="AlphaFoldDB" id="A0A0A9H801"/>